<dbReference type="RefSeq" id="WP_015175565.1">
    <property type="nucleotide sequence ID" value="NC_019729.1"/>
</dbReference>
<organism evidence="1 2">
    <name type="scientific">Phormidium nigroviride PCC 7112</name>
    <dbReference type="NCBI Taxonomy" id="179408"/>
    <lineage>
        <taxon>Bacteria</taxon>
        <taxon>Bacillati</taxon>
        <taxon>Cyanobacteriota</taxon>
        <taxon>Cyanophyceae</taxon>
        <taxon>Oscillatoriophycideae</taxon>
        <taxon>Oscillatoriales</taxon>
        <taxon>Oscillatoriaceae</taxon>
        <taxon>Phormidium</taxon>
    </lineage>
</organism>
<dbReference type="eggNOG" id="ENOG50334P9">
    <property type="taxonomic scope" value="Bacteria"/>
</dbReference>
<sequence>MVQDIRSIVLFHQPPEKTVTKTEILAALKNLTAEERLEIIETASRMMREEIEEKAQRKAERKRKLKAAAEAAVKDYMPGGALHDLWSADSEPYFESEEEYLNAGIKTNA</sequence>
<dbReference type="OrthoDB" id="495541at2"/>
<proteinExistence type="predicted"/>
<dbReference type="AlphaFoldDB" id="K9VFJ0"/>
<gene>
    <name evidence="1" type="ORF">Osc7112_1754</name>
</gene>
<dbReference type="EMBL" id="CP003614">
    <property type="protein sequence ID" value="AFZ06247.1"/>
    <property type="molecule type" value="Genomic_DNA"/>
</dbReference>
<dbReference type="HOGENOM" id="CLU_2181222_0_0_3"/>
<reference evidence="1 2" key="1">
    <citation type="submission" date="2012-05" db="EMBL/GenBank/DDBJ databases">
        <title>Finished chromosome of genome of Oscillatoria sp. PCC 7112.</title>
        <authorList>
            <consortium name="US DOE Joint Genome Institute"/>
            <person name="Gugger M."/>
            <person name="Coursin T."/>
            <person name="Rippka R."/>
            <person name="Tandeau De Marsac N."/>
            <person name="Huntemann M."/>
            <person name="Wei C.-L."/>
            <person name="Han J."/>
            <person name="Detter J.C."/>
            <person name="Han C."/>
            <person name="Tapia R."/>
            <person name="Davenport K."/>
            <person name="Daligault H."/>
            <person name="Erkkila T."/>
            <person name="Gu W."/>
            <person name="Munk A.C.C."/>
            <person name="Teshima H."/>
            <person name="Xu Y."/>
            <person name="Chain P."/>
            <person name="Chen A."/>
            <person name="Krypides N."/>
            <person name="Mavromatis K."/>
            <person name="Markowitz V."/>
            <person name="Szeto E."/>
            <person name="Ivanova N."/>
            <person name="Mikhailova N."/>
            <person name="Ovchinnikova G."/>
            <person name="Pagani I."/>
            <person name="Pati A."/>
            <person name="Goodwin L."/>
            <person name="Peters L."/>
            <person name="Pitluck S."/>
            <person name="Woyke T."/>
            <person name="Kerfeld C."/>
        </authorList>
    </citation>
    <scope>NUCLEOTIDE SEQUENCE [LARGE SCALE GENOMIC DNA]</scope>
    <source>
        <strain evidence="1 2">PCC 7112</strain>
    </source>
</reference>
<dbReference type="KEGG" id="oni:Osc7112_1754"/>
<dbReference type="Proteomes" id="UP000010478">
    <property type="component" value="Chromosome"/>
</dbReference>
<protein>
    <submittedName>
        <fullName evidence="1">Uncharacterized protein</fullName>
    </submittedName>
</protein>
<dbReference type="STRING" id="179408.Osc7112_1754"/>
<accession>K9VFJ0</accession>
<name>K9VFJ0_9CYAN</name>
<keyword evidence="2" id="KW-1185">Reference proteome</keyword>
<evidence type="ECO:0000313" key="1">
    <source>
        <dbReference type="EMBL" id="AFZ06247.1"/>
    </source>
</evidence>
<evidence type="ECO:0000313" key="2">
    <source>
        <dbReference type="Proteomes" id="UP000010478"/>
    </source>
</evidence>